<reference evidence="8" key="1">
    <citation type="submission" date="2019-11" db="EMBL/GenBank/DDBJ databases">
        <title>Lipid analysis of CO2-rich subsurface aquifers suggests an autotrophy-based deep biosphere with lysolipids enriched in CPR bacteria.</title>
        <authorList>
            <person name="Probst A.J."/>
            <person name="Elling F.J."/>
            <person name="Castelle C.J."/>
            <person name="Zhu Q."/>
            <person name="Elvert M."/>
            <person name="Birarda G."/>
            <person name="Holman H.-Y."/>
            <person name="Lane K.R."/>
            <person name="Ladd B."/>
            <person name="Ryan M.C."/>
            <person name="Woyke T."/>
            <person name="Hinrichs K.-U."/>
            <person name="Banfield J.F."/>
        </authorList>
    </citation>
    <scope>NUCLEOTIDE SEQUENCE</scope>
    <source>
        <strain evidence="8">CG_2015-01_33_1645</strain>
        <strain evidence="9">CG_2015-04_33_537</strain>
    </source>
</reference>
<evidence type="ECO:0000256" key="1">
    <source>
        <dbReference type="ARBA" id="ARBA00011900"/>
    </source>
</evidence>
<dbReference type="EC" id="2.1.1.72" evidence="1"/>
<protein>
    <recommendedName>
        <fullName evidence="1">site-specific DNA-methyltransferase (adenine-specific)</fullName>
        <ecNumber evidence="1">2.1.1.72</ecNumber>
    </recommendedName>
</protein>
<dbReference type="GO" id="GO:0032259">
    <property type="term" value="P:methylation"/>
    <property type="evidence" value="ECO:0007669"/>
    <property type="project" value="UniProtKB-KW"/>
</dbReference>
<dbReference type="PANTHER" id="PTHR42933:SF3">
    <property type="entry name" value="TYPE I RESTRICTION ENZYME MJAVIII METHYLASE SUBUNIT"/>
    <property type="match status" value="1"/>
</dbReference>
<keyword evidence="5" id="KW-0680">Restriction system</keyword>
<dbReference type="GO" id="GO:0003677">
    <property type="term" value="F:DNA binding"/>
    <property type="evidence" value="ECO:0007669"/>
    <property type="project" value="InterPro"/>
</dbReference>
<dbReference type="AlphaFoldDB" id="A0A8J7YRS8"/>
<dbReference type="GO" id="GO:0009307">
    <property type="term" value="P:DNA restriction-modification system"/>
    <property type="evidence" value="ECO:0007669"/>
    <property type="project" value="UniProtKB-KW"/>
</dbReference>
<dbReference type="Proteomes" id="UP000738826">
    <property type="component" value="Unassembled WGS sequence"/>
</dbReference>
<accession>A0A8J7YRS8</accession>
<comment type="caution">
    <text evidence="8">The sequence shown here is derived from an EMBL/GenBank/DDBJ whole genome shotgun (WGS) entry which is preliminary data.</text>
</comment>
<evidence type="ECO:0000256" key="2">
    <source>
        <dbReference type="ARBA" id="ARBA00022603"/>
    </source>
</evidence>
<feature type="domain" description="DNA methylase adenine-specific" evidence="7">
    <location>
        <begin position="5"/>
        <end position="68"/>
    </location>
</feature>
<keyword evidence="2 8" id="KW-0489">Methyltransferase</keyword>
<dbReference type="Gene3D" id="3.40.50.150">
    <property type="entry name" value="Vaccinia Virus protein VP39"/>
    <property type="match status" value="1"/>
</dbReference>
<evidence type="ECO:0000313" key="9">
    <source>
        <dbReference type="EMBL" id="NCS91037.1"/>
    </source>
</evidence>
<organism evidence="8 10">
    <name type="scientific">Candidatus Altarchaeum hamiconexum</name>
    <dbReference type="NCBI Taxonomy" id="1803513"/>
    <lineage>
        <taxon>Archaea</taxon>
        <taxon>Candidatus Altarchaeota</taxon>
        <taxon>Candidatus Altiarchaeia</taxon>
        <taxon>Candidatus Altarchaeales</taxon>
        <taxon>Candidatus Altarchaeaceae</taxon>
        <taxon>Candidatus Altarchaeum</taxon>
    </lineage>
</organism>
<keyword evidence="3" id="KW-0808">Transferase</keyword>
<dbReference type="GO" id="GO:0009007">
    <property type="term" value="F:site-specific DNA-methyltransferase (adenine-specific) activity"/>
    <property type="evidence" value="ECO:0007669"/>
    <property type="project" value="UniProtKB-EC"/>
</dbReference>
<evidence type="ECO:0000313" key="10">
    <source>
        <dbReference type="Proteomes" id="UP000768163"/>
    </source>
</evidence>
<keyword evidence="4" id="KW-0949">S-adenosyl-L-methionine</keyword>
<gene>
    <name evidence="9" type="ORF">GW779_01240</name>
    <name evidence="8" type="ORF">GW910_02605</name>
</gene>
<dbReference type="SUPFAM" id="SSF53335">
    <property type="entry name" value="S-adenosyl-L-methionine-dependent methyltransferases"/>
    <property type="match status" value="1"/>
</dbReference>
<evidence type="ECO:0000256" key="5">
    <source>
        <dbReference type="ARBA" id="ARBA00022747"/>
    </source>
</evidence>
<evidence type="ECO:0000256" key="4">
    <source>
        <dbReference type="ARBA" id="ARBA00022691"/>
    </source>
</evidence>
<dbReference type="EMBL" id="JAACQH010000019">
    <property type="protein sequence ID" value="NCS91037.1"/>
    <property type="molecule type" value="Genomic_DNA"/>
</dbReference>
<evidence type="ECO:0000313" key="8">
    <source>
        <dbReference type="EMBL" id="NCN64954.1"/>
    </source>
</evidence>
<dbReference type="GO" id="GO:0008170">
    <property type="term" value="F:N-methyltransferase activity"/>
    <property type="evidence" value="ECO:0007669"/>
    <property type="project" value="InterPro"/>
</dbReference>
<dbReference type="EMBL" id="JAACVF010000064">
    <property type="protein sequence ID" value="NCN64954.1"/>
    <property type="molecule type" value="Genomic_DNA"/>
</dbReference>
<dbReference type="PANTHER" id="PTHR42933">
    <property type="entry name" value="SLR6095 PROTEIN"/>
    <property type="match status" value="1"/>
</dbReference>
<dbReference type="InterPro" id="IPR003356">
    <property type="entry name" value="DNA_methylase_A-5"/>
</dbReference>
<dbReference type="InterPro" id="IPR051537">
    <property type="entry name" value="DNA_Adenine_Mtase"/>
</dbReference>
<evidence type="ECO:0000259" key="7">
    <source>
        <dbReference type="Pfam" id="PF02384"/>
    </source>
</evidence>
<dbReference type="Pfam" id="PF02384">
    <property type="entry name" value="N6_Mtase"/>
    <property type="match status" value="1"/>
</dbReference>
<evidence type="ECO:0000256" key="3">
    <source>
        <dbReference type="ARBA" id="ARBA00022679"/>
    </source>
</evidence>
<dbReference type="InterPro" id="IPR029063">
    <property type="entry name" value="SAM-dependent_MTases_sf"/>
</dbReference>
<comment type="catalytic activity">
    <reaction evidence="6">
        <text>a 2'-deoxyadenosine in DNA + S-adenosyl-L-methionine = an N(6)-methyl-2'-deoxyadenosine in DNA + S-adenosyl-L-homocysteine + H(+)</text>
        <dbReference type="Rhea" id="RHEA:15197"/>
        <dbReference type="Rhea" id="RHEA-COMP:12418"/>
        <dbReference type="Rhea" id="RHEA-COMP:12419"/>
        <dbReference type="ChEBI" id="CHEBI:15378"/>
        <dbReference type="ChEBI" id="CHEBI:57856"/>
        <dbReference type="ChEBI" id="CHEBI:59789"/>
        <dbReference type="ChEBI" id="CHEBI:90615"/>
        <dbReference type="ChEBI" id="CHEBI:90616"/>
        <dbReference type="EC" id="2.1.1.72"/>
    </reaction>
</comment>
<evidence type="ECO:0000256" key="6">
    <source>
        <dbReference type="ARBA" id="ARBA00047942"/>
    </source>
</evidence>
<sequence length="69" mass="8114">MYENEKLFYNTGAPGAIIILNKNKECERKGKILFINASNEFEKRPEVRKLDILAEKNMKTMGEIYKNFK</sequence>
<proteinExistence type="predicted"/>
<dbReference type="Proteomes" id="UP000768163">
    <property type="component" value="Unassembled WGS sequence"/>
</dbReference>
<name>A0A8J7YRS8_9ARCH</name>